<protein>
    <submittedName>
        <fullName evidence="1">Uncharacterized protein</fullName>
    </submittedName>
</protein>
<evidence type="ECO:0000313" key="1">
    <source>
        <dbReference type="EnsemblMetazoa" id="AALB015004-PA"/>
    </source>
</evidence>
<proteinExistence type="predicted"/>
<keyword evidence="2" id="KW-1185">Reference proteome</keyword>
<reference evidence="1 2" key="1">
    <citation type="journal article" date="2017" name="G3 (Bethesda)">
        <title>The Physical Genome Mapping of Anopheles albimanus Corrected Scaffold Misassemblies and Identified Interarm Rearrangements in Genus Anopheles.</title>
        <authorList>
            <person name="Artemov G.N."/>
            <person name="Peery A.N."/>
            <person name="Jiang X."/>
            <person name="Tu Z."/>
            <person name="Stegniy V.N."/>
            <person name="Sharakhova M.V."/>
            <person name="Sharakhov I.V."/>
        </authorList>
    </citation>
    <scope>NUCLEOTIDE SEQUENCE [LARGE SCALE GENOMIC DNA]</scope>
    <source>
        <strain evidence="1 2">ALBI9_A</strain>
    </source>
</reference>
<organism evidence="1 2">
    <name type="scientific">Anopheles albimanus</name>
    <name type="common">New world malaria mosquito</name>
    <dbReference type="NCBI Taxonomy" id="7167"/>
    <lineage>
        <taxon>Eukaryota</taxon>
        <taxon>Metazoa</taxon>
        <taxon>Ecdysozoa</taxon>
        <taxon>Arthropoda</taxon>
        <taxon>Hexapoda</taxon>
        <taxon>Insecta</taxon>
        <taxon>Pterygota</taxon>
        <taxon>Neoptera</taxon>
        <taxon>Endopterygota</taxon>
        <taxon>Diptera</taxon>
        <taxon>Nematocera</taxon>
        <taxon>Culicoidea</taxon>
        <taxon>Culicidae</taxon>
        <taxon>Anophelinae</taxon>
        <taxon>Anopheles</taxon>
    </lineage>
</organism>
<name>A0A182FZI9_ANOAL</name>
<dbReference type="EnsemblMetazoa" id="AALB015004-RA">
    <property type="protein sequence ID" value="AALB015004-PA"/>
    <property type="gene ID" value="AALB015004"/>
</dbReference>
<reference evidence="1" key="2">
    <citation type="submission" date="2022-08" db="UniProtKB">
        <authorList>
            <consortium name="EnsemblMetazoa"/>
        </authorList>
    </citation>
    <scope>IDENTIFICATION</scope>
    <source>
        <strain evidence="1">STECLA/ALBI9_A</strain>
    </source>
</reference>
<dbReference type="AlphaFoldDB" id="A0A182FZI9"/>
<accession>A0A182FZI9</accession>
<dbReference type="VEuPathDB" id="VectorBase:AALB015004"/>
<sequence>MLVWIADTVIPMMPHLRALVIYKWQFDKEQVDRYATVANI</sequence>
<evidence type="ECO:0000313" key="2">
    <source>
        <dbReference type="Proteomes" id="UP000069272"/>
    </source>
</evidence>
<dbReference type="Proteomes" id="UP000069272">
    <property type="component" value="Chromosome 3R"/>
</dbReference>